<dbReference type="PROSITE" id="PS00167">
    <property type="entry name" value="TRP_SYNTHASE_ALPHA"/>
    <property type="match status" value="1"/>
</dbReference>
<evidence type="ECO:0000256" key="2">
    <source>
        <dbReference type="ARBA" id="ARBA00004733"/>
    </source>
</evidence>
<dbReference type="UniPathway" id="UPA00035">
    <property type="reaction ID" value="UER00044"/>
</dbReference>
<dbReference type="InterPro" id="IPR011060">
    <property type="entry name" value="RibuloseP-bd_barrel"/>
</dbReference>
<dbReference type="InterPro" id="IPR013785">
    <property type="entry name" value="Aldolase_TIM"/>
</dbReference>
<dbReference type="PROSITE" id="PS00168">
    <property type="entry name" value="TRP_SYNTHASE_BETA"/>
    <property type="match status" value="1"/>
</dbReference>
<dbReference type="InterPro" id="IPR006654">
    <property type="entry name" value="Trp_synth_beta"/>
</dbReference>
<evidence type="ECO:0000256" key="4">
    <source>
        <dbReference type="ARBA" id="ARBA00006095"/>
    </source>
</evidence>
<reference evidence="15 16" key="1">
    <citation type="submission" date="2016-07" db="EMBL/GenBank/DDBJ databases">
        <title>Pervasive Adenine N6-methylation of Active Genes in Fungi.</title>
        <authorList>
            <consortium name="DOE Joint Genome Institute"/>
            <person name="Mondo S.J."/>
            <person name="Dannebaum R.O."/>
            <person name="Kuo R.C."/>
            <person name="Labutti K."/>
            <person name="Haridas S."/>
            <person name="Kuo A."/>
            <person name="Salamov A."/>
            <person name="Ahrendt S.R."/>
            <person name="Lipzen A."/>
            <person name="Sullivan W."/>
            <person name="Andreopoulos W.B."/>
            <person name="Clum A."/>
            <person name="Lindquist E."/>
            <person name="Daum C."/>
            <person name="Ramamoorthy G.K."/>
            <person name="Gryganskyi A."/>
            <person name="Culley D."/>
            <person name="Magnuson J.K."/>
            <person name="James T.Y."/>
            <person name="O'Malley M.A."/>
            <person name="Stajich J.E."/>
            <person name="Spatafora J.W."/>
            <person name="Visel A."/>
            <person name="Grigoriev I.V."/>
        </authorList>
    </citation>
    <scope>NUCLEOTIDE SEQUENCE [LARGE SCALE GENOMIC DNA]</scope>
    <source>
        <strain evidence="15 16">NRRL 1336</strain>
    </source>
</reference>
<dbReference type="Gene3D" id="3.20.20.70">
    <property type="entry name" value="Aldolase class I"/>
    <property type="match status" value="1"/>
</dbReference>
<evidence type="ECO:0000256" key="12">
    <source>
        <dbReference type="ARBA" id="ARBA00049047"/>
    </source>
</evidence>
<dbReference type="HAMAP" id="MF_00131">
    <property type="entry name" value="Trp_synth_alpha"/>
    <property type="match status" value="1"/>
</dbReference>
<dbReference type="PANTHER" id="PTHR48077">
    <property type="entry name" value="TRYPTOPHAN SYNTHASE-RELATED"/>
    <property type="match status" value="1"/>
</dbReference>
<keyword evidence="7 13" id="KW-0028">Amino-acid biosynthesis</keyword>
<dbReference type="InterPro" id="IPR018204">
    <property type="entry name" value="Trp_synthase_alpha_AS"/>
</dbReference>
<dbReference type="InterPro" id="IPR001926">
    <property type="entry name" value="TrpB-like_PALP"/>
</dbReference>
<protein>
    <recommendedName>
        <fullName evidence="6 13">Tryptophan synthase</fullName>
        <ecNumber evidence="5 13">4.2.1.20</ecNumber>
    </recommendedName>
</protein>
<evidence type="ECO:0000256" key="6">
    <source>
        <dbReference type="ARBA" id="ARBA00018724"/>
    </source>
</evidence>
<dbReference type="SUPFAM" id="SSF51366">
    <property type="entry name" value="Ribulose-phoshate binding barrel"/>
    <property type="match status" value="1"/>
</dbReference>
<evidence type="ECO:0000256" key="13">
    <source>
        <dbReference type="RuleBase" id="RU003663"/>
    </source>
</evidence>
<dbReference type="InterPro" id="IPR036052">
    <property type="entry name" value="TrpB-like_PALP_sf"/>
</dbReference>
<dbReference type="InterPro" id="IPR002028">
    <property type="entry name" value="Trp_synthase_suA"/>
</dbReference>
<dbReference type="NCBIfam" id="TIGR00262">
    <property type="entry name" value="trpA"/>
    <property type="match status" value="1"/>
</dbReference>
<keyword evidence="11 13" id="KW-0456">Lyase</keyword>
<keyword evidence="10 13" id="KW-0057">Aromatic amino acid biosynthesis</keyword>
<accession>A0A1X2I2N0</accession>
<dbReference type="PANTHER" id="PTHR48077:SF3">
    <property type="entry name" value="TRYPTOPHAN SYNTHASE"/>
    <property type="match status" value="1"/>
</dbReference>
<evidence type="ECO:0000259" key="14">
    <source>
        <dbReference type="Pfam" id="PF00291"/>
    </source>
</evidence>
<dbReference type="CDD" id="cd04724">
    <property type="entry name" value="Tryptophan_synthase_alpha"/>
    <property type="match status" value="1"/>
</dbReference>
<evidence type="ECO:0000256" key="3">
    <source>
        <dbReference type="ARBA" id="ARBA00005761"/>
    </source>
</evidence>
<comment type="similarity">
    <text evidence="4">In the N-terminal section; belongs to the TrpA family.</text>
</comment>
<dbReference type="AlphaFoldDB" id="A0A1X2I2N0"/>
<dbReference type="Pfam" id="PF00291">
    <property type="entry name" value="PALP"/>
    <property type="match status" value="1"/>
</dbReference>
<proteinExistence type="inferred from homology"/>
<evidence type="ECO:0000256" key="8">
    <source>
        <dbReference type="ARBA" id="ARBA00022822"/>
    </source>
</evidence>
<dbReference type="InterPro" id="IPR006653">
    <property type="entry name" value="Trp_synth_b_CS"/>
</dbReference>
<evidence type="ECO:0000256" key="1">
    <source>
        <dbReference type="ARBA" id="ARBA00001933"/>
    </source>
</evidence>
<keyword evidence="8 13" id="KW-0822">Tryptophan biosynthesis</keyword>
<gene>
    <name evidence="15" type="ORF">BCR42DRAFT_382862</name>
</gene>
<comment type="catalytic activity">
    <reaction evidence="12 13">
        <text>(1S,2R)-1-C-(indol-3-yl)glycerol 3-phosphate + L-serine = D-glyceraldehyde 3-phosphate + L-tryptophan + H2O</text>
        <dbReference type="Rhea" id="RHEA:10532"/>
        <dbReference type="ChEBI" id="CHEBI:15377"/>
        <dbReference type="ChEBI" id="CHEBI:33384"/>
        <dbReference type="ChEBI" id="CHEBI:57912"/>
        <dbReference type="ChEBI" id="CHEBI:58866"/>
        <dbReference type="ChEBI" id="CHEBI:59776"/>
        <dbReference type="EC" id="4.2.1.20"/>
    </reaction>
</comment>
<dbReference type="GO" id="GO:0004834">
    <property type="term" value="F:tryptophan synthase activity"/>
    <property type="evidence" value="ECO:0007669"/>
    <property type="project" value="UniProtKB-EC"/>
</dbReference>
<evidence type="ECO:0000256" key="9">
    <source>
        <dbReference type="ARBA" id="ARBA00022898"/>
    </source>
</evidence>
<keyword evidence="9 13" id="KW-0663">Pyridoxal phosphate</keyword>
<comment type="caution">
    <text evidence="15">The sequence shown here is derived from an EMBL/GenBank/DDBJ whole genome shotgun (WGS) entry which is preliminary data.</text>
</comment>
<dbReference type="Pfam" id="PF00290">
    <property type="entry name" value="Trp_syntA"/>
    <property type="match status" value="1"/>
</dbReference>
<dbReference type="InterPro" id="IPR023026">
    <property type="entry name" value="Trp_synth_beta/beta-like"/>
</dbReference>
<dbReference type="FunFam" id="3.40.50.1100:FF:000001">
    <property type="entry name" value="Tryptophan synthase beta chain"/>
    <property type="match status" value="1"/>
</dbReference>
<feature type="domain" description="Tryptophan synthase beta chain-like PALP" evidence="14">
    <location>
        <begin position="361"/>
        <end position="684"/>
    </location>
</feature>
<keyword evidence="16" id="KW-1185">Reference proteome</keyword>
<dbReference type="STRING" id="90262.A0A1X2I2N0"/>
<dbReference type="Proteomes" id="UP000193560">
    <property type="component" value="Unassembled WGS sequence"/>
</dbReference>
<dbReference type="HAMAP" id="MF_00133">
    <property type="entry name" value="Trp_synth_beta"/>
    <property type="match status" value="1"/>
</dbReference>
<evidence type="ECO:0000256" key="10">
    <source>
        <dbReference type="ARBA" id="ARBA00023141"/>
    </source>
</evidence>
<sequence>MSAGLRQAFKSAHAENRPAFVTFITAGYPTPTHTVDILLALQHGGADVIELGIPFTDPLADGPVIQYANTESLKYGTDIAMCLDMVREARSKGLTVPIVFMGYYNPVLAYGEEELVRDCKQAGVNGYIMVDLPPEESHSFRSKCLQYGLSFVPLIAPTTTEKRMELLAKVSDSFIYVVSRMGVTGEQASVNVELPNMLARIKKHTDVNLAVGFGVSTREHFTQVGAHAEGVVIGSRIINVIRDALKDAVEGDTSNSKAVAEVVERYASEVSGRKVAKTVAQETGPVVEPEVSNVAGQGVVAQTDPIKEFYEMQTRFGSFGGAYVPEALVDCLTQLEKVFIDAKNDPAFIAEFESYYDYISRPSQLQLANRLTEDAGGARIWLKREDLNHTGSHKINNAVGQILLAKRLGKKRIIAETGAGQHGVATATVCAKFGLECVVYMGEEDCRRQALNVFRMRMLGATVVPVSAGSRTLKDAINEAMRDWVTNVSTTHYLVGSAIGPHPFPMIVREFQSVIGKETKRQMQEKMNKLPDMVVACVGGGSNAIGMFYPFVNDPTVRILGVEAGGDGVDTEKHSATLSKGTPGVLHGTRTYLLQDEKGQIIETHSVSAGLDYPGVGPEHAFMKDSGRANYLVADDAQALIGFRKLTQLEGIIPALESSHAIYYAHKVAGDLPKDNDIVVCLSGRGDKDMHTVVEVLPKLGPKIGWDLRFEKNL</sequence>
<comment type="pathway">
    <text evidence="2 13">Amino-acid biosynthesis; L-tryptophan biosynthesis; L-tryptophan from chorismate: step 5/5.</text>
</comment>
<comment type="similarity">
    <text evidence="3">In the C-terminal section; belongs to the TrpB family.</text>
</comment>
<dbReference type="EMBL" id="MCGE01000032">
    <property type="protein sequence ID" value="ORZ08134.1"/>
    <property type="molecule type" value="Genomic_DNA"/>
</dbReference>
<dbReference type="Gene3D" id="3.40.50.1100">
    <property type="match status" value="2"/>
</dbReference>
<name>A0A1X2I2N0_9FUNG</name>
<comment type="cofactor">
    <cofactor evidence="1 13">
        <name>pyridoxal 5'-phosphate</name>
        <dbReference type="ChEBI" id="CHEBI:597326"/>
    </cofactor>
</comment>
<evidence type="ECO:0000256" key="11">
    <source>
        <dbReference type="ARBA" id="ARBA00023239"/>
    </source>
</evidence>
<evidence type="ECO:0000256" key="5">
    <source>
        <dbReference type="ARBA" id="ARBA00012043"/>
    </source>
</evidence>
<dbReference type="EC" id="4.2.1.20" evidence="5 13"/>
<dbReference type="SUPFAM" id="SSF53686">
    <property type="entry name" value="Tryptophan synthase beta subunit-like PLP-dependent enzymes"/>
    <property type="match status" value="1"/>
</dbReference>
<dbReference type="OrthoDB" id="10050244at2759"/>
<dbReference type="GO" id="GO:0005737">
    <property type="term" value="C:cytoplasm"/>
    <property type="evidence" value="ECO:0007669"/>
    <property type="project" value="TreeGrafter"/>
</dbReference>
<evidence type="ECO:0000256" key="7">
    <source>
        <dbReference type="ARBA" id="ARBA00022605"/>
    </source>
</evidence>
<evidence type="ECO:0000313" key="16">
    <source>
        <dbReference type="Proteomes" id="UP000193560"/>
    </source>
</evidence>
<dbReference type="CDD" id="cd06446">
    <property type="entry name" value="Trp-synth_B"/>
    <property type="match status" value="1"/>
</dbReference>
<organism evidence="15 16">
    <name type="scientific">Absidia repens</name>
    <dbReference type="NCBI Taxonomy" id="90262"/>
    <lineage>
        <taxon>Eukaryota</taxon>
        <taxon>Fungi</taxon>
        <taxon>Fungi incertae sedis</taxon>
        <taxon>Mucoromycota</taxon>
        <taxon>Mucoromycotina</taxon>
        <taxon>Mucoromycetes</taxon>
        <taxon>Mucorales</taxon>
        <taxon>Cunninghamellaceae</taxon>
        <taxon>Absidia</taxon>
    </lineage>
</organism>
<dbReference type="NCBIfam" id="TIGR00263">
    <property type="entry name" value="trpB"/>
    <property type="match status" value="1"/>
</dbReference>
<dbReference type="FunFam" id="3.40.50.1100:FF:000004">
    <property type="entry name" value="Tryptophan synthase beta chain"/>
    <property type="match status" value="1"/>
</dbReference>
<dbReference type="FunFam" id="3.20.20.70:FF:000151">
    <property type="entry name" value="Tryptophan synthase"/>
    <property type="match status" value="1"/>
</dbReference>
<evidence type="ECO:0000313" key="15">
    <source>
        <dbReference type="EMBL" id="ORZ08134.1"/>
    </source>
</evidence>